<dbReference type="PANTHER" id="PTHR33930">
    <property type="entry name" value="ALKYL HYDROPEROXIDE REDUCTASE AHPD"/>
    <property type="match status" value="1"/>
</dbReference>
<dbReference type="STRING" id="1276246.SCULI_v1c09960"/>
<evidence type="ECO:0000313" key="4">
    <source>
        <dbReference type="Proteomes" id="UP000019267"/>
    </source>
</evidence>
<dbReference type="PANTHER" id="PTHR33930:SF2">
    <property type="entry name" value="BLR3452 PROTEIN"/>
    <property type="match status" value="1"/>
</dbReference>
<protein>
    <submittedName>
        <fullName evidence="3">4-carboxymuconolactone decarboxylase</fullName>
    </submittedName>
</protein>
<dbReference type="eggNOG" id="COG0599">
    <property type="taxonomic scope" value="Bacteria"/>
</dbReference>
<proteinExistence type="predicted"/>
<accession>W6A8P2</accession>
<feature type="domain" description="Carboxymuconolactone decarboxylase-like" evidence="2">
    <location>
        <begin position="26"/>
        <end position="103"/>
    </location>
</feature>
<dbReference type="Pfam" id="PF02627">
    <property type="entry name" value="CMD"/>
    <property type="match status" value="1"/>
</dbReference>
<dbReference type="InterPro" id="IPR029032">
    <property type="entry name" value="AhpD-like"/>
</dbReference>
<dbReference type="RefSeq" id="WP_025363558.1">
    <property type="nucleotide sequence ID" value="NZ_CP006681.1"/>
</dbReference>
<dbReference type="KEGG" id="scq:SCULI_v1c09960"/>
<dbReference type="GO" id="GO:0051920">
    <property type="term" value="F:peroxiredoxin activity"/>
    <property type="evidence" value="ECO:0007669"/>
    <property type="project" value="InterPro"/>
</dbReference>
<dbReference type="EMBL" id="CP006681">
    <property type="protein sequence ID" value="AHI53336.1"/>
    <property type="molecule type" value="Genomic_DNA"/>
</dbReference>
<reference evidence="3 4" key="1">
    <citation type="journal article" date="2014" name="Genome Biol. Evol.">
        <title>Molecular evolution of the substrate utilization strategies and putative virulence factors in mosquito-associated Spiroplasma species.</title>
        <authorList>
            <person name="Chang T.H."/>
            <person name="Lo W.S."/>
            <person name="Ku C."/>
            <person name="Chen L.L."/>
            <person name="Kuo C.H."/>
        </authorList>
    </citation>
    <scope>NUCLEOTIDE SEQUENCE [LARGE SCALE GENOMIC DNA]</scope>
    <source>
        <strain evidence="3">AES-1</strain>
    </source>
</reference>
<keyword evidence="4" id="KW-1185">Reference proteome</keyword>
<dbReference type="OrthoDB" id="9806086at2"/>
<gene>
    <name evidence="3" type="ORF">SCULI_v1c09960</name>
</gene>
<dbReference type="PATRIC" id="fig|1276246.3.peg.992"/>
<dbReference type="AlphaFoldDB" id="W6A8P2"/>
<dbReference type="InterPro" id="IPR003779">
    <property type="entry name" value="CMD-like"/>
</dbReference>
<dbReference type="Proteomes" id="UP000019267">
    <property type="component" value="Chromosome"/>
</dbReference>
<dbReference type="Gene3D" id="1.20.1290.10">
    <property type="entry name" value="AhpD-like"/>
    <property type="match status" value="1"/>
</dbReference>
<dbReference type="NCBIfam" id="TIGR00778">
    <property type="entry name" value="ahpD_dom"/>
    <property type="match status" value="1"/>
</dbReference>
<evidence type="ECO:0000313" key="3">
    <source>
        <dbReference type="EMBL" id="AHI53336.1"/>
    </source>
</evidence>
<dbReference type="InterPro" id="IPR004675">
    <property type="entry name" value="AhpD_core"/>
</dbReference>
<sequence>MSEHTHVKDLLSRSQKGEAELRKSHPEIMRLRRELSVAVNGDGVVSAKVKELISIGIAIFSRCEFCIAYHVKTSFQKGVTKDELIESAFVATQFGGGPSMSYLSATLLECIKEVYGE</sequence>
<dbReference type="HOGENOM" id="CLU_137228_2_2_14"/>
<name>W6A8P2_9MOLU</name>
<evidence type="ECO:0000259" key="2">
    <source>
        <dbReference type="Pfam" id="PF02627"/>
    </source>
</evidence>
<feature type="region of interest" description="Disordered" evidence="1">
    <location>
        <begin position="1"/>
        <end position="24"/>
    </location>
</feature>
<evidence type="ECO:0000256" key="1">
    <source>
        <dbReference type="SAM" id="MobiDB-lite"/>
    </source>
</evidence>
<organism evidence="3 4">
    <name type="scientific">Spiroplasma culicicola AES-1</name>
    <dbReference type="NCBI Taxonomy" id="1276246"/>
    <lineage>
        <taxon>Bacteria</taxon>
        <taxon>Bacillati</taxon>
        <taxon>Mycoplasmatota</taxon>
        <taxon>Mollicutes</taxon>
        <taxon>Entomoplasmatales</taxon>
        <taxon>Spiroplasmataceae</taxon>
        <taxon>Spiroplasma</taxon>
    </lineage>
</organism>
<dbReference type="SUPFAM" id="SSF69118">
    <property type="entry name" value="AhpD-like"/>
    <property type="match status" value="1"/>
</dbReference>